<dbReference type="InterPro" id="IPR001647">
    <property type="entry name" value="HTH_TetR"/>
</dbReference>
<dbReference type="Gene3D" id="1.10.10.60">
    <property type="entry name" value="Homeodomain-like"/>
    <property type="match status" value="1"/>
</dbReference>
<dbReference type="Proteomes" id="UP000322822">
    <property type="component" value="Chromosome 2"/>
</dbReference>
<dbReference type="InterPro" id="IPR009057">
    <property type="entry name" value="Homeodomain-like_sf"/>
</dbReference>
<dbReference type="PANTHER" id="PTHR47506:SF1">
    <property type="entry name" value="HTH-TYPE TRANSCRIPTIONAL REGULATOR YJDC"/>
    <property type="match status" value="1"/>
</dbReference>
<proteinExistence type="predicted"/>
<dbReference type="EMBL" id="CP044067">
    <property type="protein sequence ID" value="QET05525.1"/>
    <property type="molecule type" value="Genomic_DNA"/>
</dbReference>
<feature type="DNA-binding region" description="H-T-H motif" evidence="4">
    <location>
        <begin position="29"/>
        <end position="48"/>
    </location>
</feature>
<dbReference type="AlphaFoldDB" id="A0A5P2HDU6"/>
<evidence type="ECO:0000256" key="2">
    <source>
        <dbReference type="ARBA" id="ARBA00023125"/>
    </source>
</evidence>
<dbReference type="GO" id="GO:0003677">
    <property type="term" value="F:DNA binding"/>
    <property type="evidence" value="ECO:0007669"/>
    <property type="project" value="UniProtKB-UniRule"/>
</dbReference>
<dbReference type="RefSeq" id="WP_150375781.1">
    <property type="nucleotide sequence ID" value="NZ_CP044067.1"/>
</dbReference>
<name>A0A5P2HDU6_9BURK</name>
<keyword evidence="2 4" id="KW-0238">DNA-binding</keyword>
<organism evidence="6 7">
    <name type="scientific">Cupriavidus pauculus</name>
    <dbReference type="NCBI Taxonomy" id="82633"/>
    <lineage>
        <taxon>Bacteria</taxon>
        <taxon>Pseudomonadati</taxon>
        <taxon>Pseudomonadota</taxon>
        <taxon>Betaproteobacteria</taxon>
        <taxon>Burkholderiales</taxon>
        <taxon>Burkholderiaceae</taxon>
        <taxon>Cupriavidus</taxon>
    </lineage>
</organism>
<evidence type="ECO:0000259" key="5">
    <source>
        <dbReference type="PROSITE" id="PS50977"/>
    </source>
</evidence>
<evidence type="ECO:0000313" key="7">
    <source>
        <dbReference type="Proteomes" id="UP000322822"/>
    </source>
</evidence>
<accession>A0A5P2HDU6</accession>
<dbReference type="Pfam" id="PF00440">
    <property type="entry name" value="TetR_N"/>
    <property type="match status" value="1"/>
</dbReference>
<keyword evidence="3" id="KW-0804">Transcription</keyword>
<gene>
    <name evidence="6" type="ORF">FOB72_26350</name>
</gene>
<protein>
    <submittedName>
        <fullName evidence="6">TetR/AcrR family transcriptional regulator</fullName>
    </submittedName>
</protein>
<keyword evidence="1" id="KW-0805">Transcription regulation</keyword>
<evidence type="ECO:0000256" key="4">
    <source>
        <dbReference type="PROSITE-ProRule" id="PRU00335"/>
    </source>
</evidence>
<dbReference type="OrthoDB" id="270177at2"/>
<feature type="domain" description="HTH tetR-type" evidence="5">
    <location>
        <begin position="6"/>
        <end position="66"/>
    </location>
</feature>
<dbReference type="InterPro" id="IPR036271">
    <property type="entry name" value="Tet_transcr_reg_TetR-rel_C_sf"/>
</dbReference>
<evidence type="ECO:0000256" key="1">
    <source>
        <dbReference type="ARBA" id="ARBA00023015"/>
    </source>
</evidence>
<dbReference type="SUPFAM" id="SSF46689">
    <property type="entry name" value="Homeodomain-like"/>
    <property type="match status" value="1"/>
</dbReference>
<sequence length="188" mass="19861">MARPKAFDKDRALDAAIGVFRLHGFEGTSTEMLTQAMGIGRQSLYDTYGDKWQLYCLAVERYASNEASAHLSALRGKTRAFDGIAAMIARVIAEADHACLGVHSICEFGHSQPDLSAIHARAHHALTSAIAARAAEAQSDGEIAAALTPEAVATHVMASFAAIRIAARGGADAAQLDVIGSMTLRALR</sequence>
<dbReference type="SUPFAM" id="SSF48498">
    <property type="entry name" value="Tetracyclin repressor-like, C-terminal domain"/>
    <property type="match status" value="1"/>
</dbReference>
<dbReference type="PANTHER" id="PTHR47506">
    <property type="entry name" value="TRANSCRIPTIONAL REGULATORY PROTEIN"/>
    <property type="match status" value="1"/>
</dbReference>
<evidence type="ECO:0000313" key="6">
    <source>
        <dbReference type="EMBL" id="QET05525.1"/>
    </source>
</evidence>
<dbReference type="PROSITE" id="PS50977">
    <property type="entry name" value="HTH_TETR_2"/>
    <property type="match status" value="1"/>
</dbReference>
<dbReference type="Gene3D" id="1.10.357.10">
    <property type="entry name" value="Tetracycline Repressor, domain 2"/>
    <property type="match status" value="1"/>
</dbReference>
<reference evidence="6 7" key="1">
    <citation type="submission" date="2019-09" db="EMBL/GenBank/DDBJ databases">
        <title>FDA dAtabase for Regulatory Grade micrObial Sequences (FDA-ARGOS): Supporting development and validation of Infectious Disease Dx tests.</title>
        <authorList>
            <person name="Sciortino C."/>
            <person name="Tallon L."/>
            <person name="Sadzewicz L."/>
            <person name="Vavikolanu K."/>
            <person name="Mehta A."/>
            <person name="Aluvathingal J."/>
            <person name="Nadendla S."/>
            <person name="Nandy P."/>
            <person name="Geyer C."/>
            <person name="Yan Y."/>
            <person name="Sichtig H."/>
        </authorList>
    </citation>
    <scope>NUCLEOTIDE SEQUENCE [LARGE SCALE GENOMIC DNA]</scope>
    <source>
        <strain evidence="6 7">FDAARGOS_664</strain>
    </source>
</reference>
<evidence type="ECO:0000256" key="3">
    <source>
        <dbReference type="ARBA" id="ARBA00023163"/>
    </source>
</evidence>